<dbReference type="EMBL" id="LAZR01016784">
    <property type="protein sequence ID" value="KKM03030.1"/>
    <property type="molecule type" value="Genomic_DNA"/>
</dbReference>
<gene>
    <name evidence="1" type="ORF">LCGC14_1778510</name>
</gene>
<proteinExistence type="predicted"/>
<reference evidence="1" key="1">
    <citation type="journal article" date="2015" name="Nature">
        <title>Complex archaea that bridge the gap between prokaryotes and eukaryotes.</title>
        <authorList>
            <person name="Spang A."/>
            <person name="Saw J.H."/>
            <person name="Jorgensen S.L."/>
            <person name="Zaremba-Niedzwiedzka K."/>
            <person name="Martijn J."/>
            <person name="Lind A.E."/>
            <person name="van Eijk R."/>
            <person name="Schleper C."/>
            <person name="Guy L."/>
            <person name="Ettema T.J."/>
        </authorList>
    </citation>
    <scope>NUCLEOTIDE SEQUENCE</scope>
</reference>
<organism evidence="1">
    <name type="scientific">marine sediment metagenome</name>
    <dbReference type="NCBI Taxonomy" id="412755"/>
    <lineage>
        <taxon>unclassified sequences</taxon>
        <taxon>metagenomes</taxon>
        <taxon>ecological metagenomes</taxon>
    </lineage>
</organism>
<accession>A0A0F9GW11</accession>
<evidence type="ECO:0000313" key="1">
    <source>
        <dbReference type="EMBL" id="KKM03030.1"/>
    </source>
</evidence>
<name>A0A0F9GW11_9ZZZZ</name>
<dbReference type="AlphaFoldDB" id="A0A0F9GW11"/>
<protein>
    <submittedName>
        <fullName evidence="1">Uncharacterized protein</fullName>
    </submittedName>
</protein>
<sequence>MKNTSGYIISNKEKMRLREKSNITRARSKKRLCLKCGKRFLSKGPYNRVCERCGLLNERMATSTYSIGDTSPGKPDILEDRFYELN</sequence>
<comment type="caution">
    <text evidence="1">The sequence shown here is derived from an EMBL/GenBank/DDBJ whole genome shotgun (WGS) entry which is preliminary data.</text>
</comment>